<feature type="region of interest" description="Disordered" evidence="2">
    <location>
        <begin position="447"/>
        <end position="469"/>
    </location>
</feature>
<dbReference type="EMBL" id="JAEHOC010000101">
    <property type="protein sequence ID" value="KAG2422559.1"/>
    <property type="molecule type" value="Genomic_DNA"/>
</dbReference>
<dbReference type="Proteomes" id="UP000650467">
    <property type="component" value="Unassembled WGS sequence"/>
</dbReference>
<dbReference type="AlphaFoldDB" id="A0A835S920"/>
<dbReference type="Gene3D" id="3.80.10.10">
    <property type="entry name" value="Ribonuclease Inhibitor"/>
    <property type="match status" value="1"/>
</dbReference>
<feature type="compositionally biased region" description="Acidic residues" evidence="2">
    <location>
        <begin position="575"/>
        <end position="587"/>
    </location>
</feature>
<proteinExistence type="predicted"/>
<reference evidence="3" key="1">
    <citation type="journal article" date="2020" name="bioRxiv">
        <title>Comparative genomics of Chlamydomonas.</title>
        <authorList>
            <person name="Craig R.J."/>
            <person name="Hasan A.R."/>
            <person name="Ness R.W."/>
            <person name="Keightley P.D."/>
        </authorList>
    </citation>
    <scope>NUCLEOTIDE SEQUENCE</scope>
    <source>
        <strain evidence="3">SAG 7.73</strain>
    </source>
</reference>
<sequence length="593" mass="62884">MSACRSLELYLRHKACDRPVSLALVDATTAARQRITSLKVRGCSAYNIARVVQELAARLPALEELEFRGPADGAAWPAVARTQLIMCTIADLLPRLRRLVLPLPPDVTAPAGLGALAACAQLRELTMRAFGGSERLALTQAALEGLTQLQQLEHLTLDRFRLRAGDEELVTQLLTTHRPPNLLTLTLLQYSLPFLEVDFERAAGAGARPEGRRGMRCVAFKSSPIVDCTMQCADQLARAVLAAANRLKQLTVPELAFGRLRLSDAWRPPQYLQPGDPLPRLLARCGRVELGSLCVGYSSVWDDARDLAPVLAVVRLMGLPRSLDLAHGCWQPQAQALAQEPASCGAVTRQVARLQRQLNQGLRPQQLQLDSATPEQVLITAVEELAAEAAQAGANRGCSGGVGGGAAGGRLVLLRSALPPRDAGSMGWEAWMKGAVEHCVRLAVQERARQQPERSRGGGGAPLTAGPPGLVRELERSAAELAALLSGAAGASSAERRGEAGSARAATAVVLTGMWARSQQGGGGGGGTGANPGDGGGGGDRQVSGEEALRQLLVLDHGARRLWASVWKPFRAESDSDDPGTDDDHDYDDGRVG</sequence>
<feature type="region of interest" description="Disordered" evidence="2">
    <location>
        <begin position="566"/>
        <end position="593"/>
    </location>
</feature>
<feature type="region of interest" description="Disordered" evidence="2">
    <location>
        <begin position="517"/>
        <end position="543"/>
    </location>
</feature>
<protein>
    <submittedName>
        <fullName evidence="3">Uncharacterized protein</fullName>
    </submittedName>
</protein>
<comment type="caution">
    <text evidence="3">The sequence shown here is derived from an EMBL/GenBank/DDBJ whole genome shotgun (WGS) entry which is preliminary data.</text>
</comment>
<gene>
    <name evidence="3" type="ORF">HXX76_015939</name>
</gene>
<evidence type="ECO:0000313" key="3">
    <source>
        <dbReference type="EMBL" id="KAG2422559.1"/>
    </source>
</evidence>
<accession>A0A835S920</accession>
<feature type="compositionally biased region" description="Gly residues" evidence="2">
    <location>
        <begin position="520"/>
        <end position="540"/>
    </location>
</feature>
<dbReference type="GO" id="GO:0005930">
    <property type="term" value="C:axoneme"/>
    <property type="evidence" value="ECO:0007669"/>
    <property type="project" value="UniProtKB-SubCell"/>
</dbReference>
<comment type="subcellular location">
    <subcellularLocation>
        <location evidence="1">Cytoplasm</location>
        <location evidence="1">Cytoskeleton</location>
        <location evidence="1">Cilium axoneme</location>
    </subcellularLocation>
</comment>
<name>A0A835S920_CHLIN</name>
<dbReference type="InterPro" id="IPR032675">
    <property type="entry name" value="LRR_dom_sf"/>
</dbReference>
<feature type="compositionally biased region" description="Basic and acidic residues" evidence="2">
    <location>
        <begin position="447"/>
        <end position="456"/>
    </location>
</feature>
<keyword evidence="4" id="KW-1185">Reference proteome</keyword>
<evidence type="ECO:0000256" key="2">
    <source>
        <dbReference type="SAM" id="MobiDB-lite"/>
    </source>
</evidence>
<evidence type="ECO:0000256" key="1">
    <source>
        <dbReference type="ARBA" id="ARBA00004430"/>
    </source>
</evidence>
<organism evidence="3 4">
    <name type="scientific">Chlamydomonas incerta</name>
    <dbReference type="NCBI Taxonomy" id="51695"/>
    <lineage>
        <taxon>Eukaryota</taxon>
        <taxon>Viridiplantae</taxon>
        <taxon>Chlorophyta</taxon>
        <taxon>core chlorophytes</taxon>
        <taxon>Chlorophyceae</taxon>
        <taxon>CS clade</taxon>
        <taxon>Chlamydomonadales</taxon>
        <taxon>Chlamydomonadaceae</taxon>
        <taxon>Chlamydomonas</taxon>
    </lineage>
</organism>
<dbReference type="SUPFAM" id="SSF52047">
    <property type="entry name" value="RNI-like"/>
    <property type="match status" value="1"/>
</dbReference>
<evidence type="ECO:0000313" key="4">
    <source>
        <dbReference type="Proteomes" id="UP000650467"/>
    </source>
</evidence>